<reference evidence="6 7" key="1">
    <citation type="submission" date="2019-09" db="EMBL/GenBank/DDBJ databases">
        <title>A chromosome-level genome assembly of the Chinese tupelo Nyssa sinensis.</title>
        <authorList>
            <person name="Yang X."/>
            <person name="Kang M."/>
            <person name="Yang Y."/>
            <person name="Xiong H."/>
            <person name="Wang M."/>
            <person name="Zhang Z."/>
            <person name="Wang Z."/>
            <person name="Wu H."/>
            <person name="Ma T."/>
            <person name="Liu J."/>
            <person name="Xi Z."/>
        </authorList>
    </citation>
    <scope>NUCLEOTIDE SEQUENCE [LARGE SCALE GENOMIC DNA]</scope>
    <source>
        <strain evidence="6">J267</strain>
        <tissue evidence="6">Leaf</tissue>
    </source>
</reference>
<keyword evidence="2" id="KW-0805">Transcription regulation</keyword>
<comment type="subcellular location">
    <subcellularLocation>
        <location evidence="1">Nucleus</location>
    </subcellularLocation>
</comment>
<dbReference type="PANTHER" id="PTHR31541:SF27">
    <property type="entry name" value="TF-B3 DOMAIN-CONTAINING PROTEIN"/>
    <property type="match status" value="1"/>
</dbReference>
<evidence type="ECO:0000256" key="3">
    <source>
        <dbReference type="ARBA" id="ARBA00023125"/>
    </source>
</evidence>
<protein>
    <recommendedName>
        <fullName evidence="8">TF-B3 domain-containing protein</fullName>
    </recommendedName>
</protein>
<name>A0A5J4ZC33_9ASTE</name>
<evidence type="ECO:0000313" key="7">
    <source>
        <dbReference type="Proteomes" id="UP000325577"/>
    </source>
</evidence>
<dbReference type="Gene3D" id="2.40.330.10">
    <property type="entry name" value="DNA-binding pseudobarrel domain"/>
    <property type="match status" value="1"/>
</dbReference>
<dbReference type="AlphaFoldDB" id="A0A5J4ZC33"/>
<evidence type="ECO:0000313" key="6">
    <source>
        <dbReference type="EMBL" id="KAA8516175.1"/>
    </source>
</evidence>
<proteinExistence type="predicted"/>
<dbReference type="GO" id="GO:0005634">
    <property type="term" value="C:nucleus"/>
    <property type="evidence" value="ECO:0007669"/>
    <property type="project" value="UniProtKB-SubCell"/>
</dbReference>
<accession>A0A5J4ZC33</accession>
<evidence type="ECO:0000256" key="2">
    <source>
        <dbReference type="ARBA" id="ARBA00023015"/>
    </source>
</evidence>
<sequence length="182" mass="20156">MVKQTKTIKLFGKVIDVSETNPTTKEKKLSGSEKTIKLLGKVIHVGEKEKLLSGSPVSLPSSVMDAIQSMGGSNLEFLVKKRLENSDVCQHLNRLYIPKSQALLDVLTDQERVTLEKQGKEGSIDVTVLDSREWSKLVGDNNLREEGSWVELWSFRVNSKLCFVVNSGRDNGASSSSHSHSQ</sequence>
<keyword evidence="3" id="KW-0238">DNA-binding</keyword>
<dbReference type="OrthoDB" id="1935604at2759"/>
<keyword evidence="7" id="KW-1185">Reference proteome</keyword>
<dbReference type="EMBL" id="CM018052">
    <property type="protein sequence ID" value="KAA8516175.1"/>
    <property type="molecule type" value="Genomic_DNA"/>
</dbReference>
<dbReference type="Proteomes" id="UP000325577">
    <property type="component" value="Linkage Group LG9"/>
</dbReference>
<organism evidence="6 7">
    <name type="scientific">Nyssa sinensis</name>
    <dbReference type="NCBI Taxonomy" id="561372"/>
    <lineage>
        <taxon>Eukaryota</taxon>
        <taxon>Viridiplantae</taxon>
        <taxon>Streptophyta</taxon>
        <taxon>Embryophyta</taxon>
        <taxon>Tracheophyta</taxon>
        <taxon>Spermatophyta</taxon>
        <taxon>Magnoliopsida</taxon>
        <taxon>eudicotyledons</taxon>
        <taxon>Gunneridae</taxon>
        <taxon>Pentapetalae</taxon>
        <taxon>asterids</taxon>
        <taxon>Cornales</taxon>
        <taxon>Nyssaceae</taxon>
        <taxon>Nyssa</taxon>
    </lineage>
</organism>
<dbReference type="GO" id="GO:0003677">
    <property type="term" value="F:DNA binding"/>
    <property type="evidence" value="ECO:0007669"/>
    <property type="project" value="UniProtKB-KW"/>
</dbReference>
<keyword evidence="4" id="KW-0804">Transcription</keyword>
<evidence type="ECO:0000256" key="5">
    <source>
        <dbReference type="ARBA" id="ARBA00023242"/>
    </source>
</evidence>
<evidence type="ECO:0008006" key="8">
    <source>
        <dbReference type="Google" id="ProtNLM"/>
    </source>
</evidence>
<gene>
    <name evidence="6" type="ORF">F0562_019354</name>
</gene>
<evidence type="ECO:0000256" key="4">
    <source>
        <dbReference type="ARBA" id="ARBA00023163"/>
    </source>
</evidence>
<dbReference type="InterPro" id="IPR015300">
    <property type="entry name" value="DNA-bd_pseudobarrel_sf"/>
</dbReference>
<dbReference type="SUPFAM" id="SSF101936">
    <property type="entry name" value="DNA-binding pseudobarrel domain"/>
    <property type="match status" value="1"/>
</dbReference>
<keyword evidence="5" id="KW-0539">Nucleus</keyword>
<evidence type="ECO:0000256" key="1">
    <source>
        <dbReference type="ARBA" id="ARBA00004123"/>
    </source>
</evidence>
<dbReference type="PANTHER" id="PTHR31541">
    <property type="entry name" value="B3 DOMAIN PLANT PROTEIN-RELATED"/>
    <property type="match status" value="1"/>
</dbReference>
<dbReference type="InterPro" id="IPR005508">
    <property type="entry name" value="At2g31720-like"/>
</dbReference>